<comment type="subunit">
    <text evidence="1">Monomer.</text>
</comment>
<feature type="compositionally biased region" description="Low complexity" evidence="6">
    <location>
        <begin position="659"/>
        <end position="669"/>
    </location>
</feature>
<dbReference type="FunFam" id="3.30.200.20:FF:000042">
    <property type="entry name" value="Aurora kinase A"/>
    <property type="match status" value="1"/>
</dbReference>
<evidence type="ECO:0000313" key="8">
    <source>
        <dbReference type="EMBL" id="CDW87678.1"/>
    </source>
</evidence>
<feature type="compositionally biased region" description="Polar residues" evidence="6">
    <location>
        <begin position="586"/>
        <end position="597"/>
    </location>
</feature>
<evidence type="ECO:0000256" key="6">
    <source>
        <dbReference type="SAM" id="MobiDB-lite"/>
    </source>
</evidence>
<feature type="binding site" evidence="4">
    <location>
        <position position="1648"/>
    </location>
    <ligand>
        <name>ATP</name>
        <dbReference type="ChEBI" id="CHEBI:30616"/>
    </ligand>
</feature>
<feature type="region of interest" description="Disordered" evidence="6">
    <location>
        <begin position="919"/>
        <end position="943"/>
    </location>
</feature>
<proteinExistence type="predicted"/>
<dbReference type="InterPro" id="IPR000719">
    <property type="entry name" value="Prot_kinase_dom"/>
</dbReference>
<keyword evidence="9" id="KW-1185">Reference proteome</keyword>
<evidence type="ECO:0000256" key="5">
    <source>
        <dbReference type="SAM" id="Coils"/>
    </source>
</evidence>
<feature type="region of interest" description="Disordered" evidence="6">
    <location>
        <begin position="170"/>
        <end position="192"/>
    </location>
</feature>
<dbReference type="PANTHER" id="PTHR24346">
    <property type="entry name" value="MAP/MICROTUBULE AFFINITY-REGULATING KINASE"/>
    <property type="match status" value="1"/>
</dbReference>
<feature type="compositionally biased region" description="Polar residues" evidence="6">
    <location>
        <begin position="962"/>
        <end position="979"/>
    </location>
</feature>
<dbReference type="InterPro" id="IPR008271">
    <property type="entry name" value="Ser/Thr_kinase_AS"/>
</dbReference>
<feature type="compositionally biased region" description="Polar residues" evidence="6">
    <location>
        <begin position="1317"/>
        <end position="1333"/>
    </location>
</feature>
<feature type="region of interest" description="Disordered" evidence="6">
    <location>
        <begin position="568"/>
        <end position="609"/>
    </location>
</feature>
<dbReference type="PANTHER" id="PTHR24346:SF77">
    <property type="entry name" value="SERINE THREONINE PROTEIN KINASE"/>
    <property type="match status" value="1"/>
</dbReference>
<sequence>MNKQNSDVFDDSFGLQQQEISAVTKNIKVGKKIKQVKIETAKAEMHKNQSGAIDSKNSSFSSSALHGSFNDKNTSIMQALISSSMDQSQVRIIPPEELLFAHNIQNCDTRRSIQNRHQSSQVVLQNNGNMLLSSPTLSPNQSKFMQRGGLQPLQGKKIYMRNMTHKHNLQSAGIDHESQQSQRSGQIKPSYRHGQTVRSNLSGMHIIVAELNHNNENLSMPPSENGSHRSSSANNEFLRMNSSIQNVQRAIGHNSSYGSVPGSPGLMSSGSFRKSESHFKKQQSNVTFLKLQNTIKGDQKDLNTPLFQQFPIRETNKSSLSSEYIDGVHEDDREIPYYKKQLSNFQSYVTQRMKNRNSGVEEEKEEEDDEAMDITNNLFARRIDTQITIEKLEDRFSPGKVEKFTEQSDKGEFIEENKQFDTFDRTGTGTNTLKLSDSNVRDTPKPILVNAKSISSQKSNQAHVFTFDFMNQQLNTSQQQIQAPELCKNQSLQQSSAKTFGPILDAGQSQSKIKKKISKSGSMDIVEKFLQDQQVKVQVSSSYKGRNDKNMTDRTQNVDTLTVSVFGGKRRSQQQPNNNNQQVINSLTGSIRRSQTISDRKQKKNRKYTRQDRENLLVLEKIYDQILRPQASQSSQSSLFRSYENMRSFNSDIQKKRMQMQQFSRQSSSNFDKEAPPQNIINSMNLQIPQMKIEVSNHNQVQKQFSFNLEQKSHQQNNSNYNQNSNSQVDILSQEESHRVDTTSRKQENTSSSSSSSSSDNKKNKNDITIQIFSAADDFDKNNQISRYNSMNQAKLINSDEETMQILQQQALLHCNTIVEVPEEDQKSSIALSDKGSNSRKNIQFSRFIRKPTSRQGNKASNMSINFVSVDPNHPPKIYDLVPKKKLIQIFRRVSEEISQTHQLLDKHNQMILASTIERNGVSSHQKQSNITGTSETSSQMNGPVQVQSFSIYGTNIDKNHATSQSEQQQPQSYLSTPKQVYPDSEQKEQVTTPEVITASPKLSSLAMFIRQNTRAIIVDEDSSEKKTASSRLTSNPSVEVINQGFVRKNTKIYSGRGNGKKTLREIVQDQIKTAQVNGRARNRENSMIVETRCQSQVTSPYSQGRKLIRSVKMLAKSTDNLEKLPILAAEARMNNLKNILMQQFGDNLRFQDQSQSQLQTKRNRFKQRAAFTHSNTSLGESANDSSIRLNNPKYFESNANFQEQDTRVKIEFLHSDNINNNGEFSPCSYTTPHDQNNDLLFFKRTYTPTSSGATPEHSVKFGLRDFNPGDFTYELQNIVRAFNQSPKHRSYNPGGFRLNQQNRHLTQNEQGRRRNSQFPSNTPTHQISSLSSTIQKTIKSSFIRSQRKQSLPHHLLLRALISSGDNLELIQNHNNYLLADRDSPSEISQRQSQNREDNYLDTSTIKTKVSSQDQDQQQLNYNNIIQKLGGSFQRYFSLKVNTADLLPEARRNYKPETPADSSIINMRESDLSNQFQDDKTLESQKLEDSKKEDEDEEIKVPDDITIKNEQIQAPTIYLPTQKINQANVLNGLGVSFSNRLEKPFKRPEMRKQPSNLTKENLIMLESSKLNKQIEIPLENPKFSSRKKVSIPNIKSTKSITTISAISSKVNGKTCINQYLIIQPIGRGKFAKVVMCIDQNTQQQYAMKIMNKKKLKKIFVGKNKFAYDAVETEMAILKKLDHPNIVRLYEIIDDPKHDKLYLITDLIKNGTLQKLLSKKDLTDIQIRKFFRQIIHAIEYCHENAKIIHRDIKPENILLDENDNVKLSDFGVSFMMENAGDDSLSNSAGSYYYFSPEACIGASYKGRKSDIWACGITLYFMIFKKHPFVSNLLPDLFRKIQTQQIVYPFELDASLQDLLTQCLTKNPENRISIEKIKKHPWMTDNGADPMPELEKQEIEITDQDKQNAFSKTKFLAEVIMKKLNKIQYEKKQGLQQIRIEDLDQDSKN</sequence>
<dbReference type="FunFam" id="1.10.510.10:FF:000571">
    <property type="entry name" value="Maternal embryonic leucine zipper kinase"/>
    <property type="match status" value="1"/>
</dbReference>
<reference evidence="8 9" key="1">
    <citation type="submission" date="2014-06" db="EMBL/GenBank/DDBJ databases">
        <authorList>
            <person name="Swart Estienne"/>
        </authorList>
    </citation>
    <scope>NUCLEOTIDE SEQUENCE [LARGE SCALE GENOMIC DNA]</scope>
    <source>
        <strain evidence="8 9">130c</strain>
    </source>
</reference>
<feature type="coiled-coil region" evidence="5">
    <location>
        <begin position="350"/>
        <end position="377"/>
    </location>
</feature>
<protein>
    <submittedName>
        <fullName evidence="8">Protein kinase domain containing protein</fullName>
    </submittedName>
</protein>
<dbReference type="PROSITE" id="PS00108">
    <property type="entry name" value="PROTEIN_KINASE_ST"/>
    <property type="match status" value="1"/>
</dbReference>
<evidence type="ECO:0000256" key="3">
    <source>
        <dbReference type="ARBA" id="ARBA00022840"/>
    </source>
</evidence>
<feature type="compositionally biased region" description="Basic and acidic residues" evidence="6">
    <location>
        <begin position="735"/>
        <end position="748"/>
    </location>
</feature>
<evidence type="ECO:0000313" key="9">
    <source>
        <dbReference type="Proteomes" id="UP000039865"/>
    </source>
</evidence>
<dbReference type="SMART" id="SM00220">
    <property type="entry name" value="S_TKc"/>
    <property type="match status" value="1"/>
</dbReference>
<dbReference type="Gene3D" id="1.10.510.10">
    <property type="entry name" value="Transferase(Phosphotransferase) domain 1"/>
    <property type="match status" value="1"/>
</dbReference>
<dbReference type="PROSITE" id="PS00107">
    <property type="entry name" value="PROTEIN_KINASE_ATP"/>
    <property type="match status" value="1"/>
</dbReference>
<dbReference type="InParanoid" id="A0A078B2G6"/>
<evidence type="ECO:0000256" key="1">
    <source>
        <dbReference type="ARBA" id="ARBA00011245"/>
    </source>
</evidence>
<dbReference type="InterPro" id="IPR017441">
    <property type="entry name" value="Protein_kinase_ATP_BS"/>
</dbReference>
<feature type="region of interest" description="Disordered" evidence="6">
    <location>
        <begin position="540"/>
        <end position="559"/>
    </location>
</feature>
<feature type="region of interest" description="Disordered" evidence="6">
    <location>
        <begin position="1307"/>
        <end position="1333"/>
    </location>
</feature>
<dbReference type="InterPro" id="IPR011009">
    <property type="entry name" value="Kinase-like_dom_sf"/>
</dbReference>
<dbReference type="Proteomes" id="UP000039865">
    <property type="component" value="Unassembled WGS sequence"/>
</dbReference>
<evidence type="ECO:0000256" key="2">
    <source>
        <dbReference type="ARBA" id="ARBA00022741"/>
    </source>
</evidence>
<dbReference type="GO" id="GO:0004674">
    <property type="term" value="F:protein serine/threonine kinase activity"/>
    <property type="evidence" value="ECO:0007669"/>
    <property type="project" value="TreeGrafter"/>
</dbReference>
<evidence type="ECO:0000256" key="4">
    <source>
        <dbReference type="PROSITE-ProRule" id="PRU10141"/>
    </source>
</evidence>
<dbReference type="GO" id="GO:0035556">
    <property type="term" value="P:intracellular signal transduction"/>
    <property type="evidence" value="ECO:0007669"/>
    <property type="project" value="TreeGrafter"/>
</dbReference>
<feature type="compositionally biased region" description="Basic and acidic residues" evidence="6">
    <location>
        <begin position="1477"/>
        <end position="1499"/>
    </location>
</feature>
<dbReference type="Pfam" id="PF00069">
    <property type="entry name" value="Pkinase"/>
    <property type="match status" value="1"/>
</dbReference>
<dbReference type="SUPFAM" id="SSF56112">
    <property type="entry name" value="Protein kinase-like (PK-like)"/>
    <property type="match status" value="1"/>
</dbReference>
<dbReference type="PROSITE" id="PS50011">
    <property type="entry name" value="PROTEIN_KINASE_DOM"/>
    <property type="match status" value="1"/>
</dbReference>
<dbReference type="CDD" id="cd14008">
    <property type="entry name" value="STKc_LKB1_CaMKK"/>
    <property type="match status" value="1"/>
</dbReference>
<accession>A0A078B2G6</accession>
<organism evidence="8 9">
    <name type="scientific">Stylonychia lemnae</name>
    <name type="common">Ciliate</name>
    <dbReference type="NCBI Taxonomy" id="5949"/>
    <lineage>
        <taxon>Eukaryota</taxon>
        <taxon>Sar</taxon>
        <taxon>Alveolata</taxon>
        <taxon>Ciliophora</taxon>
        <taxon>Intramacronucleata</taxon>
        <taxon>Spirotrichea</taxon>
        <taxon>Stichotrichia</taxon>
        <taxon>Sporadotrichida</taxon>
        <taxon>Oxytrichidae</taxon>
        <taxon>Stylonychinae</taxon>
        <taxon>Stylonychia</taxon>
    </lineage>
</organism>
<dbReference type="GO" id="GO:0005737">
    <property type="term" value="C:cytoplasm"/>
    <property type="evidence" value="ECO:0007669"/>
    <property type="project" value="TreeGrafter"/>
</dbReference>
<feature type="region of interest" description="Disordered" evidence="6">
    <location>
        <begin position="1472"/>
        <end position="1499"/>
    </location>
</feature>
<name>A0A078B2G6_STYLE</name>
<dbReference type="EMBL" id="CCKQ01015833">
    <property type="protein sequence ID" value="CDW87678.1"/>
    <property type="molecule type" value="Genomic_DNA"/>
</dbReference>
<feature type="domain" description="Protein kinase" evidence="7">
    <location>
        <begin position="1619"/>
        <end position="1881"/>
    </location>
</feature>
<feature type="compositionally biased region" description="Low complexity" evidence="6">
    <location>
        <begin position="573"/>
        <end position="585"/>
    </location>
</feature>
<keyword evidence="2 4" id="KW-0547">Nucleotide-binding</keyword>
<keyword evidence="5" id="KW-0175">Coiled coil</keyword>
<gene>
    <name evidence="8" type="primary">Contig14333.g15273</name>
    <name evidence="8" type="ORF">STYLEM_16790</name>
</gene>
<dbReference type="GO" id="GO:0005524">
    <property type="term" value="F:ATP binding"/>
    <property type="evidence" value="ECO:0007669"/>
    <property type="project" value="UniProtKB-UniRule"/>
</dbReference>
<feature type="region of interest" description="Disordered" evidence="6">
    <location>
        <begin position="734"/>
        <end position="764"/>
    </location>
</feature>
<feature type="region of interest" description="Disordered" evidence="6">
    <location>
        <begin position="654"/>
        <end position="677"/>
    </location>
</feature>
<keyword evidence="3 4" id="KW-0067">ATP-binding</keyword>
<dbReference type="OrthoDB" id="68483at2759"/>
<evidence type="ECO:0000259" key="7">
    <source>
        <dbReference type="PROSITE" id="PS50011"/>
    </source>
</evidence>
<keyword evidence="8" id="KW-0418">Kinase</keyword>
<keyword evidence="8" id="KW-0808">Transferase</keyword>
<feature type="region of interest" description="Disordered" evidence="6">
    <location>
        <begin position="961"/>
        <end position="996"/>
    </location>
</feature>